<dbReference type="InterPro" id="IPR036249">
    <property type="entry name" value="Thioredoxin-like_sf"/>
</dbReference>
<gene>
    <name evidence="7" type="ORF">FF011L_06880</name>
</gene>
<dbReference type="Pfam" id="PF13905">
    <property type="entry name" value="Thioredoxin_8"/>
    <property type="match status" value="1"/>
</dbReference>
<dbReference type="EMBL" id="CP036262">
    <property type="protein sequence ID" value="QDS91952.1"/>
    <property type="molecule type" value="Genomic_DNA"/>
</dbReference>
<evidence type="ECO:0000313" key="7">
    <source>
        <dbReference type="EMBL" id="QDS91952.1"/>
    </source>
</evidence>
<dbReference type="SUPFAM" id="SSF52833">
    <property type="entry name" value="Thioredoxin-like"/>
    <property type="match status" value="1"/>
</dbReference>
<evidence type="ECO:0000256" key="4">
    <source>
        <dbReference type="ARBA" id="ARBA00023284"/>
    </source>
</evidence>
<name>A0A517MAP0_9BACT</name>
<accession>A0A517MAP0</accession>
<keyword evidence="8" id="KW-1185">Reference proteome</keyword>
<proteinExistence type="predicted"/>
<dbReference type="OrthoDB" id="226878at2"/>
<dbReference type="PANTHER" id="PTHR42852">
    <property type="entry name" value="THIOL:DISULFIDE INTERCHANGE PROTEIN DSBE"/>
    <property type="match status" value="1"/>
</dbReference>
<dbReference type="RefSeq" id="WP_145350122.1">
    <property type="nucleotide sequence ID" value="NZ_CP036262.1"/>
</dbReference>
<protein>
    <recommendedName>
        <fullName evidence="6">Thioredoxin-like fold domain-containing protein</fullName>
    </recommendedName>
</protein>
<keyword evidence="2" id="KW-0201">Cytochrome c-type biogenesis</keyword>
<evidence type="ECO:0000313" key="8">
    <source>
        <dbReference type="Proteomes" id="UP000320672"/>
    </source>
</evidence>
<dbReference type="PROSITE" id="PS51257">
    <property type="entry name" value="PROKAR_LIPOPROTEIN"/>
    <property type="match status" value="1"/>
</dbReference>
<evidence type="ECO:0000256" key="1">
    <source>
        <dbReference type="ARBA" id="ARBA00004196"/>
    </source>
</evidence>
<comment type="subcellular location">
    <subcellularLocation>
        <location evidence="1">Cell envelope</location>
    </subcellularLocation>
</comment>
<dbReference type="GO" id="GO:0030313">
    <property type="term" value="C:cell envelope"/>
    <property type="evidence" value="ECO:0007669"/>
    <property type="project" value="UniProtKB-SubCell"/>
</dbReference>
<dbReference type="CDD" id="cd02966">
    <property type="entry name" value="TlpA_like_family"/>
    <property type="match status" value="1"/>
</dbReference>
<dbReference type="AlphaFoldDB" id="A0A517MAP0"/>
<evidence type="ECO:0000256" key="5">
    <source>
        <dbReference type="SAM" id="MobiDB-lite"/>
    </source>
</evidence>
<dbReference type="InterPro" id="IPR050553">
    <property type="entry name" value="Thioredoxin_ResA/DsbE_sf"/>
</dbReference>
<keyword evidence="3" id="KW-1015">Disulfide bond</keyword>
<organism evidence="7 8">
    <name type="scientific">Roseimaritima multifibrata</name>
    <dbReference type="NCBI Taxonomy" id="1930274"/>
    <lineage>
        <taxon>Bacteria</taxon>
        <taxon>Pseudomonadati</taxon>
        <taxon>Planctomycetota</taxon>
        <taxon>Planctomycetia</taxon>
        <taxon>Pirellulales</taxon>
        <taxon>Pirellulaceae</taxon>
        <taxon>Roseimaritima</taxon>
    </lineage>
</organism>
<keyword evidence="4" id="KW-0676">Redox-active center</keyword>
<feature type="domain" description="Thioredoxin-like fold" evidence="6">
    <location>
        <begin position="427"/>
        <end position="523"/>
    </location>
</feature>
<sequence length="543" mass="59173">MTILRSSQIRSCFRSPRFSLGGLLLGLAIVGCSSSDRLVEEPGDNPDSSMTQSAQTLASNSQSGKTQGGTAAAPIPAGPSSADSASAGPTSPAPDPPSVADNSASRLQLPATEDPKELVLFLSEVDRNMQLVATLQTDLKTNAGVQKELKRLSQLKLEASSRLAEDGSLPPEALKQGKRGKLQALSHLVSLGDLQAVPQLKAYAEELSQSTDPTLAVESRLVLVGFAMEDLQSADDPQPVIDLMQQLANNATVLDMPALMTMGQALTGLKQYGYSAAAREVRDLMVRAFEKHPDPNIQALAADLAGSERFDVMDALRRDLEQDENVTVAQWQRAAQQLVQEGADVAVLRYLSEAALHFEVTSLDQFANATYETIQTGFENVQDPMLRDEQQLVLRMHKARTDIIGKPLQVNLPDTSGAVFDWQAYRGKVVLMPIWAAEQPESISVFRQLETLRDKHRDDLALVGVNVDFQDQSLNHFEREVKLDWPSLRSPDPRQQGIENPIAIQTGVTSFPFVVLIDRKGNVSDLFMTNVGIEKAVENQLAK</sequence>
<evidence type="ECO:0000256" key="3">
    <source>
        <dbReference type="ARBA" id="ARBA00023157"/>
    </source>
</evidence>
<dbReference type="Proteomes" id="UP000320672">
    <property type="component" value="Chromosome"/>
</dbReference>
<dbReference type="InterPro" id="IPR012336">
    <property type="entry name" value="Thioredoxin-like_fold"/>
</dbReference>
<dbReference type="Gene3D" id="3.40.30.10">
    <property type="entry name" value="Glutaredoxin"/>
    <property type="match status" value="1"/>
</dbReference>
<feature type="compositionally biased region" description="Low complexity" evidence="5">
    <location>
        <begin position="71"/>
        <end position="90"/>
    </location>
</feature>
<reference evidence="7 8" key="1">
    <citation type="submission" date="2019-02" db="EMBL/GenBank/DDBJ databases">
        <title>Deep-cultivation of Planctomycetes and their phenomic and genomic characterization uncovers novel biology.</title>
        <authorList>
            <person name="Wiegand S."/>
            <person name="Jogler M."/>
            <person name="Boedeker C."/>
            <person name="Pinto D."/>
            <person name="Vollmers J."/>
            <person name="Rivas-Marin E."/>
            <person name="Kohn T."/>
            <person name="Peeters S.H."/>
            <person name="Heuer A."/>
            <person name="Rast P."/>
            <person name="Oberbeckmann S."/>
            <person name="Bunk B."/>
            <person name="Jeske O."/>
            <person name="Meyerdierks A."/>
            <person name="Storesund J.E."/>
            <person name="Kallscheuer N."/>
            <person name="Luecker S."/>
            <person name="Lage O.M."/>
            <person name="Pohl T."/>
            <person name="Merkel B.J."/>
            <person name="Hornburger P."/>
            <person name="Mueller R.-W."/>
            <person name="Bruemmer F."/>
            <person name="Labrenz M."/>
            <person name="Spormann A.M."/>
            <person name="Op den Camp H."/>
            <person name="Overmann J."/>
            <person name="Amann R."/>
            <person name="Jetten M.S.M."/>
            <person name="Mascher T."/>
            <person name="Medema M.H."/>
            <person name="Devos D.P."/>
            <person name="Kaster A.-K."/>
            <person name="Ovreas L."/>
            <person name="Rohde M."/>
            <person name="Galperin M.Y."/>
            <person name="Jogler C."/>
        </authorList>
    </citation>
    <scope>NUCLEOTIDE SEQUENCE [LARGE SCALE GENOMIC DNA]</scope>
    <source>
        <strain evidence="7 8">FF011L</strain>
    </source>
</reference>
<evidence type="ECO:0000259" key="6">
    <source>
        <dbReference type="Pfam" id="PF13905"/>
    </source>
</evidence>
<evidence type="ECO:0000256" key="2">
    <source>
        <dbReference type="ARBA" id="ARBA00022748"/>
    </source>
</evidence>
<dbReference type="PANTHER" id="PTHR42852:SF6">
    <property type="entry name" value="THIOL:DISULFIDE INTERCHANGE PROTEIN DSBE"/>
    <property type="match status" value="1"/>
</dbReference>
<feature type="compositionally biased region" description="Polar residues" evidence="5">
    <location>
        <begin position="46"/>
        <end position="69"/>
    </location>
</feature>
<dbReference type="GO" id="GO:0017004">
    <property type="term" value="P:cytochrome complex assembly"/>
    <property type="evidence" value="ECO:0007669"/>
    <property type="project" value="UniProtKB-KW"/>
</dbReference>
<feature type="region of interest" description="Disordered" evidence="5">
    <location>
        <begin position="38"/>
        <end position="111"/>
    </location>
</feature>
<dbReference type="KEGG" id="rml:FF011L_06880"/>